<gene>
    <name evidence="1" type="ORF">SAMN06265379_10324</name>
</gene>
<protein>
    <submittedName>
        <fullName evidence="1">Type I phosphodiesterase / nucleotide pyrophosphatase</fullName>
    </submittedName>
</protein>
<reference evidence="1 2" key="1">
    <citation type="submission" date="2017-05" db="EMBL/GenBank/DDBJ databases">
        <authorList>
            <person name="Varghese N."/>
            <person name="Submissions S."/>
        </authorList>
    </citation>
    <scope>NUCLEOTIDE SEQUENCE [LARGE SCALE GENOMIC DNA]</scope>
    <source>
        <strain evidence="1 2">DSM 27040</strain>
    </source>
</reference>
<keyword evidence="2" id="KW-1185">Reference proteome</keyword>
<dbReference type="Proteomes" id="UP000319040">
    <property type="component" value="Unassembled WGS sequence"/>
</dbReference>
<organism evidence="1 2">
    <name type="scientific">Saccharicrinis carchari</name>
    <dbReference type="NCBI Taxonomy" id="1168039"/>
    <lineage>
        <taxon>Bacteria</taxon>
        <taxon>Pseudomonadati</taxon>
        <taxon>Bacteroidota</taxon>
        <taxon>Bacteroidia</taxon>
        <taxon>Marinilabiliales</taxon>
        <taxon>Marinilabiliaceae</taxon>
        <taxon>Saccharicrinis</taxon>
    </lineage>
</organism>
<proteinExistence type="predicted"/>
<dbReference type="CDD" id="cd16016">
    <property type="entry name" value="AP-SPAP"/>
    <property type="match status" value="1"/>
</dbReference>
<dbReference type="SUPFAM" id="SSF53649">
    <property type="entry name" value="Alkaline phosphatase-like"/>
    <property type="match status" value="1"/>
</dbReference>
<dbReference type="Gene3D" id="3.30.1360.150">
    <property type="match status" value="1"/>
</dbReference>
<evidence type="ECO:0000313" key="1">
    <source>
        <dbReference type="EMBL" id="SMO57584.1"/>
    </source>
</evidence>
<dbReference type="Gene3D" id="3.40.720.10">
    <property type="entry name" value="Alkaline Phosphatase, subunit A"/>
    <property type="match status" value="1"/>
</dbReference>
<name>A0A521CDR8_SACCC</name>
<dbReference type="EMBL" id="FXTB01000003">
    <property type="protein sequence ID" value="SMO57584.1"/>
    <property type="molecule type" value="Genomic_DNA"/>
</dbReference>
<dbReference type="InterPro" id="IPR026263">
    <property type="entry name" value="Alkaline_phosphatase_prok"/>
</dbReference>
<dbReference type="InterPro" id="IPR017850">
    <property type="entry name" value="Alkaline_phosphatase_core_sf"/>
</dbReference>
<evidence type="ECO:0000313" key="2">
    <source>
        <dbReference type="Proteomes" id="UP000319040"/>
    </source>
</evidence>
<sequence>MRYWVVLPIFAQVLIRLYPMKFSFVFFLSLLFIKGVVVSGQNYKPTQAPKLVVFLNIDELRTEHLITFSHKFSQFGFNQLIKNGTFYHRGNYKTTTSFRGTKLLNIHTGSYASTHGVIGSAWYNAQQQSEEKASYFYAPNAQVQPDSGQIIFPRLNCSTISDELNIFYKGKSKVAAVSLSPEMLAYQGFLNDELTFWLNRTTGRMINNSDSAPPNWAQKYNDMNFADMYIQRQWGPASDLNDYHEYISKGPMPPRHFMYDMKERDPLFPYQKIIGSPFGNVLLRDFVASLIINEELGKDKYPDLLTISLSCKPFVDRPQEMFDVEMEDMLIRLDEQIESIIQLVRDDVGLEHTLFVLSSTPSIGWLPQTLAKNNVSTGIFNGKKTSALLNLYLMAIYGQGKWVAGYNDKQFYFNHKLLNEKQINLEEIQDKAANFLLEVRGIDKTITAYHLRVNEYTTGIFNEYQQNYFHGRSGDLFISLKPGWTEEINGYKKVSLEQNFYTPLIFFGWNVNSTQVLEPVNMIDVAPTLSTILQIPEPNGCVGEPLQEVVQ</sequence>
<accession>A0A521CDR8</accession>
<dbReference type="InterPro" id="IPR002591">
    <property type="entry name" value="Phosphodiest/P_Trfase"/>
</dbReference>
<dbReference type="Pfam" id="PF01663">
    <property type="entry name" value="Phosphodiest"/>
    <property type="match status" value="1"/>
</dbReference>
<dbReference type="GO" id="GO:0004035">
    <property type="term" value="F:alkaline phosphatase activity"/>
    <property type="evidence" value="ECO:0007669"/>
    <property type="project" value="InterPro"/>
</dbReference>
<dbReference type="AlphaFoldDB" id="A0A521CDR8"/>
<dbReference type="PIRSF" id="PIRSF031924">
    <property type="entry name" value="Pi-irrepressible_AP"/>
    <property type="match status" value="1"/>
</dbReference>